<evidence type="ECO:0000256" key="1">
    <source>
        <dbReference type="ARBA" id="ARBA00023015"/>
    </source>
</evidence>
<dbReference type="Gene3D" id="1.10.10.60">
    <property type="entry name" value="Homeodomain-like"/>
    <property type="match status" value="1"/>
</dbReference>
<evidence type="ECO:0000256" key="2">
    <source>
        <dbReference type="ARBA" id="ARBA00023125"/>
    </source>
</evidence>
<dbReference type="GO" id="GO:0003700">
    <property type="term" value="F:DNA-binding transcription factor activity"/>
    <property type="evidence" value="ECO:0007669"/>
    <property type="project" value="TreeGrafter"/>
</dbReference>
<dbReference type="PRINTS" id="PR00455">
    <property type="entry name" value="HTHTETR"/>
</dbReference>
<dbReference type="Pfam" id="PF17754">
    <property type="entry name" value="TetR_C_14"/>
    <property type="match status" value="1"/>
</dbReference>
<dbReference type="EMBL" id="CP045737">
    <property type="protein sequence ID" value="QGG43163.1"/>
    <property type="molecule type" value="Genomic_DNA"/>
</dbReference>
<keyword evidence="2" id="KW-0238">DNA-binding</keyword>
<dbReference type="PROSITE" id="PS50977">
    <property type="entry name" value="HTH_TETR_2"/>
    <property type="match status" value="1"/>
</dbReference>
<sequence>MSLRDHARGAVRDEIARKAWRLLADQGFEATTIDQIAEAAGMSRRTFFRYFASKDELVLTRLVESGDRIAEALRARPADEPAWPALRAAFQHIVELQEAHAEVARPLQVMLRAEPALRATRQERRTLWLELLAPLVAERLPPRPGRTGPDIRALALTGSALACFEAAQGAWAENPGVPLASLLDEAMESVGG</sequence>
<keyword evidence="3" id="KW-0804">Transcription</keyword>
<evidence type="ECO:0000256" key="3">
    <source>
        <dbReference type="ARBA" id="ARBA00023163"/>
    </source>
</evidence>
<evidence type="ECO:0000313" key="5">
    <source>
        <dbReference type="Proteomes" id="UP000392064"/>
    </source>
</evidence>
<dbReference type="InterPro" id="IPR001647">
    <property type="entry name" value="HTH_TetR"/>
</dbReference>
<dbReference type="FunFam" id="1.10.10.60:FF:000141">
    <property type="entry name" value="TetR family transcriptional regulator"/>
    <property type="match status" value="1"/>
</dbReference>
<accession>A0A5Q2MMZ7</accession>
<name>A0A5Q2MMZ7_9ACTN</name>
<dbReference type="Proteomes" id="UP000392064">
    <property type="component" value="Chromosome"/>
</dbReference>
<dbReference type="Gene3D" id="1.10.357.10">
    <property type="entry name" value="Tetracycline Repressor, domain 2"/>
    <property type="match status" value="1"/>
</dbReference>
<dbReference type="AlphaFoldDB" id="A0A5Q2MMZ7"/>
<dbReference type="InterPro" id="IPR009057">
    <property type="entry name" value="Homeodomain-like_sf"/>
</dbReference>
<evidence type="ECO:0000313" key="4">
    <source>
        <dbReference type="EMBL" id="QGG43163.1"/>
    </source>
</evidence>
<dbReference type="GO" id="GO:0045892">
    <property type="term" value="P:negative regulation of DNA-templated transcription"/>
    <property type="evidence" value="ECO:0007669"/>
    <property type="project" value="UniProtKB-ARBA"/>
</dbReference>
<reference evidence="4 5" key="1">
    <citation type="submission" date="2019-11" db="EMBL/GenBank/DDBJ databases">
        <authorList>
            <person name="Li J."/>
        </authorList>
    </citation>
    <scope>NUCLEOTIDE SEQUENCE [LARGE SCALE GENOMIC DNA]</scope>
    <source>
        <strain evidence="4 5">MF47</strain>
    </source>
</reference>
<dbReference type="GO" id="GO:0000976">
    <property type="term" value="F:transcription cis-regulatory region binding"/>
    <property type="evidence" value="ECO:0007669"/>
    <property type="project" value="TreeGrafter"/>
</dbReference>
<dbReference type="InterPro" id="IPR050109">
    <property type="entry name" value="HTH-type_TetR-like_transc_reg"/>
</dbReference>
<dbReference type="PANTHER" id="PTHR30055">
    <property type="entry name" value="HTH-TYPE TRANSCRIPTIONAL REGULATOR RUTR"/>
    <property type="match status" value="1"/>
</dbReference>
<dbReference type="KEGG" id="aef:GEV26_04350"/>
<proteinExistence type="predicted"/>
<gene>
    <name evidence="4" type="ORF">GEV26_04350</name>
</gene>
<protein>
    <submittedName>
        <fullName evidence="4">TetR family transcriptional regulator</fullName>
    </submittedName>
</protein>
<dbReference type="InterPro" id="IPR041347">
    <property type="entry name" value="MftR_C"/>
</dbReference>
<dbReference type="SUPFAM" id="SSF46689">
    <property type="entry name" value="Homeodomain-like"/>
    <property type="match status" value="1"/>
</dbReference>
<keyword evidence="1" id="KW-0805">Transcription regulation</keyword>
<dbReference type="Pfam" id="PF00440">
    <property type="entry name" value="TetR_N"/>
    <property type="match status" value="1"/>
</dbReference>
<keyword evidence="5" id="KW-1185">Reference proteome</keyword>
<dbReference type="PANTHER" id="PTHR30055:SF238">
    <property type="entry name" value="MYCOFACTOCIN BIOSYNTHESIS TRANSCRIPTIONAL REGULATOR MFTR-RELATED"/>
    <property type="match status" value="1"/>
</dbReference>
<organism evidence="4 5">
    <name type="scientific">Aeromicrobium yanjiei</name>
    <dbReference type="NCBI Taxonomy" id="2662028"/>
    <lineage>
        <taxon>Bacteria</taxon>
        <taxon>Bacillati</taxon>
        <taxon>Actinomycetota</taxon>
        <taxon>Actinomycetes</taxon>
        <taxon>Propionibacteriales</taxon>
        <taxon>Nocardioidaceae</taxon>
        <taxon>Aeromicrobium</taxon>
    </lineage>
</organism>